<sequence>MNQSFNIRPETRATTLHFLYRQLFVTPPPVSRCDADLDGKRAIVIGSNVGLGLETARQLLDLGAKVILAVRDKSKGLDACKQLSGSQHLSDDSIEFVNRARELPFLDIAILNAGLYNVHESFSSTGYEEDIHINYLSNLLLTLLLLPVMKKSGSDSGRIVLVSSDQAAWAKFEERRSKPLLPTFKRKMKDWDMAERYGTSKFLGLLFVTELARLSRLFGRRCSIGTRTIVHAATVLGEEAHGQYVEDAKVQPMPPIVYAPEDLQLAKLLYEETLSDMAFVGVRDSIERLQSR</sequence>
<dbReference type="InterPro" id="IPR036291">
    <property type="entry name" value="NAD(P)-bd_dom_sf"/>
</dbReference>
<gene>
    <name evidence="2" type="ORF">BU23DRAFT_627556</name>
</gene>
<dbReference type="EMBL" id="ML976762">
    <property type="protein sequence ID" value="KAF1965435.1"/>
    <property type="molecule type" value="Genomic_DNA"/>
</dbReference>
<reference evidence="2" key="1">
    <citation type="journal article" date="2020" name="Stud. Mycol.">
        <title>101 Dothideomycetes genomes: a test case for predicting lifestyles and emergence of pathogens.</title>
        <authorList>
            <person name="Haridas S."/>
            <person name="Albert R."/>
            <person name="Binder M."/>
            <person name="Bloem J."/>
            <person name="Labutti K."/>
            <person name="Salamov A."/>
            <person name="Andreopoulos B."/>
            <person name="Baker S."/>
            <person name="Barry K."/>
            <person name="Bills G."/>
            <person name="Bluhm B."/>
            <person name="Cannon C."/>
            <person name="Castanera R."/>
            <person name="Culley D."/>
            <person name="Daum C."/>
            <person name="Ezra D."/>
            <person name="Gonzalez J."/>
            <person name="Henrissat B."/>
            <person name="Kuo A."/>
            <person name="Liang C."/>
            <person name="Lipzen A."/>
            <person name="Lutzoni F."/>
            <person name="Magnuson J."/>
            <person name="Mondo S."/>
            <person name="Nolan M."/>
            <person name="Ohm R."/>
            <person name="Pangilinan J."/>
            <person name="Park H.-J."/>
            <person name="Ramirez L."/>
            <person name="Alfaro M."/>
            <person name="Sun H."/>
            <person name="Tritt A."/>
            <person name="Yoshinaga Y."/>
            <person name="Zwiers L.-H."/>
            <person name="Turgeon B."/>
            <person name="Goodwin S."/>
            <person name="Spatafora J."/>
            <person name="Crous P."/>
            <person name="Grigoriev I."/>
        </authorList>
    </citation>
    <scope>NUCLEOTIDE SEQUENCE</scope>
    <source>
        <strain evidence="2">CBS 107.79</strain>
    </source>
</reference>
<dbReference type="GO" id="GO:0016491">
    <property type="term" value="F:oxidoreductase activity"/>
    <property type="evidence" value="ECO:0007669"/>
    <property type="project" value="UniProtKB-KW"/>
</dbReference>
<keyword evidence="1" id="KW-0560">Oxidoreductase</keyword>
<evidence type="ECO:0000313" key="3">
    <source>
        <dbReference type="Proteomes" id="UP000800036"/>
    </source>
</evidence>
<dbReference type="Pfam" id="PF00106">
    <property type="entry name" value="adh_short"/>
    <property type="match status" value="1"/>
</dbReference>
<accession>A0A6A5UKS2</accession>
<dbReference type="OrthoDB" id="542013at2759"/>
<dbReference type="InterPro" id="IPR002347">
    <property type="entry name" value="SDR_fam"/>
</dbReference>
<dbReference type="AlphaFoldDB" id="A0A6A5UKS2"/>
<dbReference type="SUPFAM" id="SSF51735">
    <property type="entry name" value="NAD(P)-binding Rossmann-fold domains"/>
    <property type="match status" value="1"/>
</dbReference>
<dbReference type="PRINTS" id="PR00081">
    <property type="entry name" value="GDHRDH"/>
</dbReference>
<keyword evidence="3" id="KW-1185">Reference proteome</keyword>
<evidence type="ECO:0000256" key="1">
    <source>
        <dbReference type="ARBA" id="ARBA00023002"/>
    </source>
</evidence>
<name>A0A6A5UKS2_9PLEO</name>
<protein>
    <submittedName>
        <fullName evidence="2">NAD(P)-binding protein</fullName>
    </submittedName>
</protein>
<dbReference type="PANTHER" id="PTHR43157:SF31">
    <property type="entry name" value="PHOSPHATIDYLINOSITOL-GLYCAN BIOSYNTHESIS CLASS F PROTEIN"/>
    <property type="match status" value="1"/>
</dbReference>
<dbReference type="Proteomes" id="UP000800036">
    <property type="component" value="Unassembled WGS sequence"/>
</dbReference>
<evidence type="ECO:0000313" key="2">
    <source>
        <dbReference type="EMBL" id="KAF1965435.1"/>
    </source>
</evidence>
<dbReference type="Gene3D" id="3.40.50.720">
    <property type="entry name" value="NAD(P)-binding Rossmann-like Domain"/>
    <property type="match status" value="1"/>
</dbReference>
<proteinExistence type="predicted"/>
<dbReference type="PANTHER" id="PTHR43157">
    <property type="entry name" value="PHOSPHATIDYLINOSITOL-GLYCAN BIOSYNTHESIS CLASS F PROTEIN-RELATED"/>
    <property type="match status" value="1"/>
</dbReference>
<organism evidence="2 3">
    <name type="scientific">Bimuria novae-zelandiae CBS 107.79</name>
    <dbReference type="NCBI Taxonomy" id="1447943"/>
    <lineage>
        <taxon>Eukaryota</taxon>
        <taxon>Fungi</taxon>
        <taxon>Dikarya</taxon>
        <taxon>Ascomycota</taxon>
        <taxon>Pezizomycotina</taxon>
        <taxon>Dothideomycetes</taxon>
        <taxon>Pleosporomycetidae</taxon>
        <taxon>Pleosporales</taxon>
        <taxon>Massarineae</taxon>
        <taxon>Didymosphaeriaceae</taxon>
        <taxon>Bimuria</taxon>
    </lineage>
</organism>